<evidence type="ECO:0000256" key="1">
    <source>
        <dbReference type="ARBA" id="ARBA00022630"/>
    </source>
</evidence>
<sequence>MGAIEEPSPVKKLMHLNFFDMACAGSHMPYGQWKDPDDISRFKDRLDYYLWLAKLADKGKITSIFFADIYGGHDVYRGNMDAMFKGGANCAMIDPVTIVSAMAAVTKSVGFGITGSTSYISPYILARTWSSLDHLTRGRIGWNVVTSYGESAAKAMGKDTVPSSTERYAAAEEYLDLTYQLWEKSWEDGAAAWDIESNTAYDPEKIHKIEFNGKYHKMSAYHQTHPSPQRTPVIFQAGASKSGIEFAGKHAEGIYTDMSSKAGLLAHTKAVRAEAVKCGRDPSSIKFFAAITPVLGRTVEEANAKFEKAKKNMTGEVSLAKFSAYTGIDMSQYPMDEPFVFDGNTSAANTITGVIKNMKSKFDQFEGPVTPRMFMESMSFGNSGLTPVGTPEMVADVFEDFFNATDIDGFNVVYVSNPGSYEDVVELLVPELQKRGVMWQDYAVPGGTFRENLHSCPGQTFLSPEHPGAKHRWENKPQTKDVNVVPTES</sequence>
<proteinExistence type="inferred from homology"/>
<dbReference type="Proteomes" id="UP000256645">
    <property type="component" value="Unassembled WGS sequence"/>
</dbReference>
<dbReference type="Pfam" id="PF00296">
    <property type="entry name" value="Bac_luciferase"/>
    <property type="match status" value="1"/>
</dbReference>
<dbReference type="GO" id="GO:0016705">
    <property type="term" value="F:oxidoreductase activity, acting on paired donors, with incorporation or reduction of molecular oxygen"/>
    <property type="evidence" value="ECO:0007669"/>
    <property type="project" value="InterPro"/>
</dbReference>
<evidence type="ECO:0000256" key="3">
    <source>
        <dbReference type="ARBA" id="ARBA00023002"/>
    </source>
</evidence>
<evidence type="ECO:0000313" key="8">
    <source>
        <dbReference type="EMBL" id="RDW64586.1"/>
    </source>
</evidence>
<evidence type="ECO:0000259" key="7">
    <source>
        <dbReference type="Pfam" id="PF00296"/>
    </source>
</evidence>
<accession>A0A3D8QRY3</accession>
<name>A0A3D8QRY3_9HELO</name>
<dbReference type="PIRSF" id="PIRSF000337">
    <property type="entry name" value="NTA_MOA"/>
    <property type="match status" value="1"/>
</dbReference>
<gene>
    <name evidence="8" type="ORF">BP6252_10237</name>
</gene>
<dbReference type="InterPro" id="IPR036661">
    <property type="entry name" value="Luciferase-like_sf"/>
</dbReference>
<dbReference type="InterPro" id="IPR011251">
    <property type="entry name" value="Luciferase-like_dom"/>
</dbReference>
<dbReference type="OrthoDB" id="5561043at2759"/>
<keyword evidence="3" id="KW-0560">Oxidoreductase</keyword>
<dbReference type="EMBL" id="PDLM01000012">
    <property type="protein sequence ID" value="RDW64586.1"/>
    <property type="molecule type" value="Genomic_DNA"/>
</dbReference>
<dbReference type="AlphaFoldDB" id="A0A3D8QRY3"/>
<keyword evidence="1" id="KW-0285">Flavoprotein</keyword>
<keyword evidence="9" id="KW-1185">Reference proteome</keyword>
<dbReference type="Gene3D" id="3.20.20.30">
    <property type="entry name" value="Luciferase-like domain"/>
    <property type="match status" value="1"/>
</dbReference>
<keyword evidence="4" id="KW-0503">Monooxygenase</keyword>
<evidence type="ECO:0000256" key="5">
    <source>
        <dbReference type="ARBA" id="ARBA00033748"/>
    </source>
</evidence>
<dbReference type="InterPro" id="IPR016215">
    <property type="entry name" value="NTA_MOA"/>
</dbReference>
<evidence type="ECO:0000313" key="9">
    <source>
        <dbReference type="Proteomes" id="UP000256645"/>
    </source>
</evidence>
<evidence type="ECO:0000256" key="6">
    <source>
        <dbReference type="SAM" id="MobiDB-lite"/>
    </source>
</evidence>
<feature type="domain" description="Luciferase-like" evidence="7">
    <location>
        <begin position="16"/>
        <end position="402"/>
    </location>
</feature>
<dbReference type="PANTHER" id="PTHR30011:SF16">
    <property type="entry name" value="C2H2 FINGER DOMAIN TRANSCRIPTION FACTOR (EUROFUNG)-RELATED"/>
    <property type="match status" value="1"/>
</dbReference>
<comment type="similarity">
    <text evidence="5">Belongs to the NtaA/SnaA/DszA monooxygenase family.</text>
</comment>
<comment type="caution">
    <text evidence="8">The sequence shown here is derived from an EMBL/GenBank/DDBJ whole genome shotgun (WGS) entry which is preliminary data.</text>
</comment>
<dbReference type="InterPro" id="IPR051260">
    <property type="entry name" value="Diverse_substr_monoxygenases"/>
</dbReference>
<dbReference type="NCBIfam" id="TIGR03860">
    <property type="entry name" value="FMN_nitrolo"/>
    <property type="match status" value="1"/>
</dbReference>
<dbReference type="PANTHER" id="PTHR30011">
    <property type="entry name" value="ALKANESULFONATE MONOOXYGENASE-RELATED"/>
    <property type="match status" value="1"/>
</dbReference>
<dbReference type="STRING" id="1849047.A0A3D8QRY3"/>
<keyword evidence="2" id="KW-0288">FMN</keyword>
<feature type="compositionally biased region" description="Basic and acidic residues" evidence="6">
    <location>
        <begin position="467"/>
        <end position="479"/>
    </location>
</feature>
<evidence type="ECO:0000256" key="4">
    <source>
        <dbReference type="ARBA" id="ARBA00023033"/>
    </source>
</evidence>
<dbReference type="GO" id="GO:0004497">
    <property type="term" value="F:monooxygenase activity"/>
    <property type="evidence" value="ECO:0007669"/>
    <property type="project" value="UniProtKB-KW"/>
</dbReference>
<feature type="region of interest" description="Disordered" evidence="6">
    <location>
        <begin position="465"/>
        <end position="489"/>
    </location>
</feature>
<dbReference type="SUPFAM" id="SSF51679">
    <property type="entry name" value="Bacterial luciferase-like"/>
    <property type="match status" value="1"/>
</dbReference>
<protein>
    <submittedName>
        <fullName evidence="8">Bacterial luciferase-like protein</fullName>
    </submittedName>
</protein>
<organism evidence="8 9">
    <name type="scientific">Coleophoma cylindrospora</name>
    <dbReference type="NCBI Taxonomy" id="1849047"/>
    <lineage>
        <taxon>Eukaryota</taxon>
        <taxon>Fungi</taxon>
        <taxon>Dikarya</taxon>
        <taxon>Ascomycota</taxon>
        <taxon>Pezizomycotina</taxon>
        <taxon>Leotiomycetes</taxon>
        <taxon>Helotiales</taxon>
        <taxon>Dermateaceae</taxon>
        <taxon>Coleophoma</taxon>
    </lineage>
</organism>
<reference evidence="8 9" key="1">
    <citation type="journal article" date="2018" name="IMA Fungus">
        <title>IMA Genome-F 9: Draft genome sequence of Annulohypoxylon stygium, Aspergillus mulundensis, Berkeleyomyces basicola (syn. Thielaviopsis basicola), Ceratocystis smalleyi, two Cercospora beticola strains, Coleophoma cylindrospora, Fusarium fracticaudum, Phialophora cf. hyalina, and Morchella septimelata.</title>
        <authorList>
            <person name="Wingfield B.D."/>
            <person name="Bills G.F."/>
            <person name="Dong Y."/>
            <person name="Huang W."/>
            <person name="Nel W.J."/>
            <person name="Swalarsk-Parry B.S."/>
            <person name="Vaghefi N."/>
            <person name="Wilken P.M."/>
            <person name="An Z."/>
            <person name="de Beer Z.W."/>
            <person name="De Vos L."/>
            <person name="Chen L."/>
            <person name="Duong T.A."/>
            <person name="Gao Y."/>
            <person name="Hammerbacher A."/>
            <person name="Kikkert J.R."/>
            <person name="Li Y."/>
            <person name="Li H."/>
            <person name="Li K."/>
            <person name="Li Q."/>
            <person name="Liu X."/>
            <person name="Ma X."/>
            <person name="Naidoo K."/>
            <person name="Pethybridge S.J."/>
            <person name="Sun J."/>
            <person name="Steenkamp E.T."/>
            <person name="van der Nest M.A."/>
            <person name="van Wyk S."/>
            <person name="Wingfield M.J."/>
            <person name="Xiong C."/>
            <person name="Yue Q."/>
            <person name="Zhang X."/>
        </authorList>
    </citation>
    <scope>NUCLEOTIDE SEQUENCE [LARGE SCALE GENOMIC DNA]</scope>
    <source>
        <strain evidence="8 9">BP6252</strain>
    </source>
</reference>
<evidence type="ECO:0000256" key="2">
    <source>
        <dbReference type="ARBA" id="ARBA00022643"/>
    </source>
</evidence>